<gene>
    <name evidence="2" type="ORF">HF086_015631</name>
</gene>
<feature type="region of interest" description="Disordered" evidence="1">
    <location>
        <begin position="24"/>
        <end position="71"/>
    </location>
</feature>
<dbReference type="EMBL" id="JACEFF010000263">
    <property type="protein sequence ID" value="KAH9640936.1"/>
    <property type="molecule type" value="Genomic_DNA"/>
</dbReference>
<evidence type="ECO:0000256" key="1">
    <source>
        <dbReference type="SAM" id="MobiDB-lite"/>
    </source>
</evidence>
<evidence type="ECO:0000313" key="2">
    <source>
        <dbReference type="EMBL" id="KAH9640936.1"/>
    </source>
</evidence>
<protein>
    <submittedName>
        <fullName evidence="2">Uncharacterized protein</fullName>
    </submittedName>
</protein>
<organism evidence="2 3">
    <name type="scientific">Spodoptera exigua</name>
    <name type="common">Beet armyworm</name>
    <name type="synonym">Noctua fulgens</name>
    <dbReference type="NCBI Taxonomy" id="7107"/>
    <lineage>
        <taxon>Eukaryota</taxon>
        <taxon>Metazoa</taxon>
        <taxon>Ecdysozoa</taxon>
        <taxon>Arthropoda</taxon>
        <taxon>Hexapoda</taxon>
        <taxon>Insecta</taxon>
        <taxon>Pterygota</taxon>
        <taxon>Neoptera</taxon>
        <taxon>Endopterygota</taxon>
        <taxon>Lepidoptera</taxon>
        <taxon>Glossata</taxon>
        <taxon>Ditrysia</taxon>
        <taxon>Noctuoidea</taxon>
        <taxon>Noctuidae</taxon>
        <taxon>Amphipyrinae</taxon>
        <taxon>Spodoptera</taxon>
    </lineage>
</organism>
<sequence length="71" mass="7710">MVISTGQRDRCRRILALVPKFNASSDVSDATSDEEEVNSRSSSPASSINSSLENLDFNSPDPSSNNSYIEN</sequence>
<reference evidence="2" key="1">
    <citation type="journal article" date="2021" name="G3 (Bethesda)">
        <title>Genome and transcriptome analysis of the beet armyworm Spodoptera exigua reveals targets for pest control. .</title>
        <authorList>
            <person name="Simon S."/>
            <person name="Breeschoten T."/>
            <person name="Jansen H.J."/>
            <person name="Dirks R.P."/>
            <person name="Schranz M.E."/>
            <person name="Ros V.I.D."/>
        </authorList>
    </citation>
    <scope>NUCLEOTIDE SEQUENCE</scope>
    <source>
        <strain evidence="2">TB_SE_WUR_2020</strain>
    </source>
</reference>
<accession>A0A922SKM3</accession>
<proteinExistence type="predicted"/>
<comment type="caution">
    <text evidence="2">The sequence shown here is derived from an EMBL/GenBank/DDBJ whole genome shotgun (WGS) entry which is preliminary data.</text>
</comment>
<evidence type="ECO:0000313" key="3">
    <source>
        <dbReference type="Proteomes" id="UP000814243"/>
    </source>
</evidence>
<dbReference type="AlphaFoldDB" id="A0A922SKM3"/>
<dbReference type="Proteomes" id="UP000814243">
    <property type="component" value="Unassembled WGS sequence"/>
</dbReference>
<feature type="compositionally biased region" description="Low complexity" evidence="1">
    <location>
        <begin position="39"/>
        <end position="71"/>
    </location>
</feature>
<name>A0A922SKM3_SPOEX</name>